<evidence type="ECO:0000256" key="3">
    <source>
        <dbReference type="ARBA" id="ARBA00009056"/>
    </source>
</evidence>
<evidence type="ECO:0000256" key="5">
    <source>
        <dbReference type="ARBA" id="ARBA00017788"/>
    </source>
</evidence>
<evidence type="ECO:0000256" key="10">
    <source>
        <dbReference type="ARBA" id="ARBA00022694"/>
    </source>
</evidence>
<evidence type="ECO:0000256" key="1">
    <source>
        <dbReference type="ARBA" id="ARBA00002778"/>
    </source>
</evidence>
<evidence type="ECO:0000256" key="6">
    <source>
        <dbReference type="ARBA" id="ARBA00022490"/>
    </source>
</evidence>
<evidence type="ECO:0000256" key="11">
    <source>
        <dbReference type="ARBA" id="ARBA00047957"/>
    </source>
</evidence>
<evidence type="ECO:0000313" key="13">
    <source>
        <dbReference type="EMBL" id="KAL3426590.1"/>
    </source>
</evidence>
<protein>
    <recommendedName>
        <fullName evidence="5 12">tRNA (uracil-O(2)-)-methyltransferase</fullName>
        <ecNumber evidence="4 12">2.1.1.211</ecNumber>
    </recommendedName>
</protein>
<evidence type="ECO:0000256" key="9">
    <source>
        <dbReference type="ARBA" id="ARBA00022691"/>
    </source>
</evidence>
<dbReference type="Proteomes" id="UP001629113">
    <property type="component" value="Unassembled WGS sequence"/>
</dbReference>
<keyword evidence="8 12" id="KW-0808">Transferase</keyword>
<dbReference type="PANTHER" id="PTHR21210">
    <property type="entry name" value="TRNA (URACIL-O(2)-)-METHYLTRANSFERASE-RELATED"/>
    <property type="match status" value="1"/>
</dbReference>
<evidence type="ECO:0000313" key="14">
    <source>
        <dbReference type="Proteomes" id="UP001629113"/>
    </source>
</evidence>
<comment type="function">
    <text evidence="12">Adenosyl-L-methionine (AdoMet)-dependent tRNA (uracil-O(2)-)-methyltransferase.</text>
</comment>
<dbReference type="InterPro" id="IPR011671">
    <property type="entry name" value="tRNA_uracil_MeTrfase"/>
</dbReference>
<keyword evidence="14" id="KW-1185">Reference proteome</keyword>
<organism evidence="13 14">
    <name type="scientific">Phlyctema vagabunda</name>
    <dbReference type="NCBI Taxonomy" id="108571"/>
    <lineage>
        <taxon>Eukaryota</taxon>
        <taxon>Fungi</taxon>
        <taxon>Dikarya</taxon>
        <taxon>Ascomycota</taxon>
        <taxon>Pezizomycotina</taxon>
        <taxon>Leotiomycetes</taxon>
        <taxon>Helotiales</taxon>
        <taxon>Dermateaceae</taxon>
        <taxon>Phlyctema</taxon>
    </lineage>
</organism>
<dbReference type="Pfam" id="PF07757">
    <property type="entry name" value="AdoMet_MTase"/>
    <property type="match status" value="1"/>
</dbReference>
<comment type="function">
    <text evidence="1">Probable adenosyl-L-methionine (AdoMet)-dependent tRNA (uracil-O(2)-)-methyltransferase.</text>
</comment>
<comment type="subcellular location">
    <subcellularLocation>
        <location evidence="2 12">Cytoplasm</location>
    </subcellularLocation>
</comment>
<dbReference type="PANTHER" id="PTHR21210:SF0">
    <property type="entry name" value="TRNA (URACIL-O(2)-)-METHYLTRANSFERASE-RELATED"/>
    <property type="match status" value="1"/>
</dbReference>
<keyword evidence="6 12" id="KW-0963">Cytoplasm</keyword>
<evidence type="ECO:0000256" key="2">
    <source>
        <dbReference type="ARBA" id="ARBA00004496"/>
    </source>
</evidence>
<proteinExistence type="inferred from homology"/>
<comment type="catalytic activity">
    <reaction evidence="11 12">
        <text>uridine(44) in tRNA(Ser) + S-adenosyl-L-methionine = 2'-O-methyluridine(44) in tRNA(Ser) + S-adenosyl-L-homocysteine + H(+)</text>
        <dbReference type="Rhea" id="RHEA:43100"/>
        <dbReference type="Rhea" id="RHEA-COMP:10339"/>
        <dbReference type="Rhea" id="RHEA-COMP:10340"/>
        <dbReference type="ChEBI" id="CHEBI:15378"/>
        <dbReference type="ChEBI" id="CHEBI:57856"/>
        <dbReference type="ChEBI" id="CHEBI:59789"/>
        <dbReference type="ChEBI" id="CHEBI:65315"/>
        <dbReference type="ChEBI" id="CHEBI:74478"/>
        <dbReference type="EC" id="2.1.1.211"/>
    </reaction>
</comment>
<name>A0ABR4PTN5_9HELO</name>
<sequence>MAIFESRSFEPEDESEILSKTDEKWLPIVHHECSFPPEIFSLVMENFIKNPNLNSTHLYRGEISYDQEYTDGLSIESTTSENEILPRVTLLHNFTLNRVLVRTLIPRNAQLDRSLDQTCLSYSQNLESGEIQSLVIYHPHINSASESPFYHPGVRGVGFLHSWNPQINQGRISIHYSFFPDSAKTTCTPEELEVERARQGQKNNTPEKLKMTAHHLLRVLHKHGQGTSAGYVKRVHHDQLLPQATVQNIYAGLKAKYAKDLIKNWVEVTDPTKHVFEDLCIAAFLIALWDDMYKSKNLPVPKFVDIGCGNGLLTHILLSEGYGGTGFDARARKSWVTYPASTQSQLSELVLVPAILSPTDDSELATTAVGEISSSAGIHDGTFTPDTFIISNHADELTPWTPLLATPSKNPFIIIPCCSHSLSGAKFRAPGGGNGSAYAALVGWTRRIAERCGWEVEKEMLRIPSTRNAALIGRRMKREDEDGGAAVNVKEIVEEFGGAEGWVENAMKLVKSSVPRGH</sequence>
<reference evidence="13 14" key="1">
    <citation type="submission" date="2024-06" db="EMBL/GenBank/DDBJ databases">
        <title>Complete genome of Phlyctema vagabunda strain 19-DSS-EL-015.</title>
        <authorList>
            <person name="Fiorenzani C."/>
        </authorList>
    </citation>
    <scope>NUCLEOTIDE SEQUENCE [LARGE SCALE GENOMIC DNA]</scope>
    <source>
        <strain evidence="13 14">19-DSS-EL-015</strain>
    </source>
</reference>
<dbReference type="InterPro" id="IPR029063">
    <property type="entry name" value="SAM-dependent_MTases_sf"/>
</dbReference>
<accession>A0ABR4PTN5</accession>
<evidence type="ECO:0000256" key="12">
    <source>
        <dbReference type="RuleBase" id="RU368004"/>
    </source>
</evidence>
<evidence type="ECO:0000256" key="7">
    <source>
        <dbReference type="ARBA" id="ARBA00022603"/>
    </source>
</evidence>
<keyword evidence="9 12" id="KW-0949">S-adenosyl-L-methionine</keyword>
<evidence type="ECO:0000256" key="8">
    <source>
        <dbReference type="ARBA" id="ARBA00022679"/>
    </source>
</evidence>
<dbReference type="EMBL" id="JBFCZG010000001">
    <property type="protein sequence ID" value="KAL3426590.1"/>
    <property type="molecule type" value="Genomic_DNA"/>
</dbReference>
<keyword evidence="10 12" id="KW-0819">tRNA processing</keyword>
<comment type="similarity">
    <text evidence="3 12">Belongs to the TRM44 family.</text>
</comment>
<dbReference type="SUPFAM" id="SSF53335">
    <property type="entry name" value="S-adenosyl-L-methionine-dependent methyltransferases"/>
    <property type="match status" value="1"/>
</dbReference>
<keyword evidence="7 12" id="KW-0489">Methyltransferase</keyword>
<evidence type="ECO:0000256" key="4">
    <source>
        <dbReference type="ARBA" id="ARBA00012795"/>
    </source>
</evidence>
<gene>
    <name evidence="13" type="ORF">PVAG01_00099</name>
</gene>
<comment type="caution">
    <text evidence="13">The sequence shown here is derived from an EMBL/GenBank/DDBJ whole genome shotgun (WGS) entry which is preliminary data.</text>
</comment>
<dbReference type="EC" id="2.1.1.211" evidence="4 12"/>